<feature type="transmembrane region" description="Helical" evidence="16">
    <location>
        <begin position="428"/>
        <end position="450"/>
    </location>
</feature>
<dbReference type="PANTHER" id="PTHR10422:SF18">
    <property type="entry name" value="CYTOCHROME C OXIDASE SUBUNIT 1"/>
    <property type="match status" value="1"/>
</dbReference>
<dbReference type="AlphaFoldDB" id="A0A3G1PWD3"/>
<feature type="domain" description="Cytochrome oxidase subunit I profile" evidence="17">
    <location>
        <begin position="13"/>
        <end position="499"/>
    </location>
</feature>
<feature type="transmembrane region" description="Helical" evidence="16">
    <location>
        <begin position="284"/>
        <end position="305"/>
    </location>
</feature>
<keyword evidence="7 15" id="KW-0812">Transmembrane</keyword>
<dbReference type="EMBL" id="MF997421">
    <property type="protein sequence ID" value="AVR57548.1"/>
    <property type="molecule type" value="Genomic_DNA"/>
</dbReference>
<dbReference type="GO" id="GO:0004129">
    <property type="term" value="F:cytochrome-c oxidase activity"/>
    <property type="evidence" value="ECO:0007669"/>
    <property type="project" value="UniProtKB-EC"/>
</dbReference>
<evidence type="ECO:0000256" key="13">
    <source>
        <dbReference type="ARBA" id="ARBA00023008"/>
    </source>
</evidence>
<dbReference type="InterPro" id="IPR036927">
    <property type="entry name" value="Cyt_c_oxase-like_su1_sf"/>
</dbReference>
<dbReference type="GO" id="GO:0046872">
    <property type="term" value="F:metal ion binding"/>
    <property type="evidence" value="ECO:0007669"/>
    <property type="project" value="UniProtKB-KW"/>
</dbReference>
<comment type="pathway">
    <text evidence="3 15">Energy metabolism; oxidative phosphorylation.</text>
</comment>
<keyword evidence="9" id="KW-1278">Translocase</keyword>
<dbReference type="InterPro" id="IPR033944">
    <property type="entry name" value="Cyt_c_oxase_su1_dom"/>
</dbReference>
<dbReference type="GO" id="GO:0005743">
    <property type="term" value="C:mitochondrial inner membrane"/>
    <property type="evidence" value="ECO:0007669"/>
    <property type="project" value="UniProtKB-SubCell"/>
</dbReference>
<keyword evidence="6 15" id="KW-0679">Respiratory chain</keyword>
<feature type="transmembrane region" description="Helical" evidence="16">
    <location>
        <begin position="161"/>
        <end position="186"/>
    </location>
</feature>
<evidence type="ECO:0000256" key="12">
    <source>
        <dbReference type="ARBA" id="ARBA00023004"/>
    </source>
</evidence>
<evidence type="ECO:0000256" key="10">
    <source>
        <dbReference type="ARBA" id="ARBA00022982"/>
    </source>
</evidence>
<geneLocation type="mitochondrion" evidence="18"/>
<feature type="transmembrane region" description="Helical" evidence="16">
    <location>
        <begin position="31"/>
        <end position="52"/>
    </location>
</feature>
<dbReference type="GO" id="GO:0015990">
    <property type="term" value="P:electron transport coupled proton transport"/>
    <property type="evidence" value="ECO:0007669"/>
    <property type="project" value="TreeGrafter"/>
</dbReference>
<evidence type="ECO:0000313" key="18">
    <source>
        <dbReference type="EMBL" id="AVR57548.1"/>
    </source>
</evidence>
<evidence type="ECO:0000259" key="17">
    <source>
        <dbReference type="PROSITE" id="PS50855"/>
    </source>
</evidence>
<dbReference type="Pfam" id="PF00115">
    <property type="entry name" value="COX1"/>
    <property type="match status" value="1"/>
</dbReference>
<keyword evidence="15 18" id="KW-0496">Mitochondrion</keyword>
<keyword evidence="11 16" id="KW-1133">Transmembrane helix</keyword>
<dbReference type="GO" id="GO:0045277">
    <property type="term" value="C:respiratory chain complex IV"/>
    <property type="evidence" value="ECO:0007669"/>
    <property type="project" value="InterPro"/>
</dbReference>
<dbReference type="PROSITE" id="PS50855">
    <property type="entry name" value="COX1"/>
    <property type="match status" value="1"/>
</dbReference>
<dbReference type="GO" id="GO:0006123">
    <property type="term" value="P:mitochondrial electron transport, cytochrome c to oxygen"/>
    <property type="evidence" value="ECO:0007669"/>
    <property type="project" value="TreeGrafter"/>
</dbReference>
<dbReference type="InterPro" id="IPR023615">
    <property type="entry name" value="Cyt_c_Oxase_su1_BS"/>
</dbReference>
<dbReference type="PRINTS" id="PR01165">
    <property type="entry name" value="CYCOXIDASEI"/>
</dbReference>
<comment type="subcellular location">
    <subcellularLocation>
        <location evidence="2">Membrane</location>
        <topology evidence="2">Multi-pass membrane protein</topology>
    </subcellularLocation>
    <subcellularLocation>
        <location evidence="15">Mitochondrion inner membrane</location>
        <topology evidence="15">Multi-pass membrane protein</topology>
    </subcellularLocation>
</comment>
<organism evidence="18">
    <name type="scientific">Melosira undulata</name>
    <dbReference type="NCBI Taxonomy" id="2133757"/>
    <lineage>
        <taxon>Eukaryota</taxon>
        <taxon>Sar</taxon>
        <taxon>Stramenopiles</taxon>
        <taxon>Ochrophyta</taxon>
        <taxon>Bacillariophyta</taxon>
        <taxon>Coscinodiscophyceae</taxon>
        <taxon>Coscinodiscophycidae</taxon>
        <taxon>Melosirales</taxon>
        <taxon>Melosiraceae</taxon>
        <taxon>Melosira</taxon>
    </lineage>
</organism>
<dbReference type="GO" id="GO:0020037">
    <property type="term" value="F:heme binding"/>
    <property type="evidence" value="ECO:0007669"/>
    <property type="project" value="InterPro"/>
</dbReference>
<feature type="transmembrane region" description="Helical" evidence="16">
    <location>
        <begin position="119"/>
        <end position="141"/>
    </location>
</feature>
<evidence type="ECO:0000256" key="6">
    <source>
        <dbReference type="ARBA" id="ARBA00022660"/>
    </source>
</evidence>
<comment type="function">
    <text evidence="15">Component of the cytochrome c oxidase, the last enzyme in the mitochondrial electron transport chain which drives oxidative phosphorylation. The respiratory chain contains 3 multisubunit complexes succinate dehydrogenase (complex II, CII), ubiquinol-cytochrome c oxidoreductase (cytochrome b-c1 complex, complex III, CIII) and cytochrome c oxidase (complex IV, CIV), that cooperate to transfer electrons derived from NADH and succinate to molecular oxygen, creating an electrochemical gradient over the inner membrane that drives transmembrane transport and the ATP synthase. Cytochrome c oxidase is the component of the respiratory chain that catalyzes the reduction of oxygen to water. Electrons originating from reduced cytochrome c in the intermembrane space (IMS) are transferred via the dinuclear copper A center (CU(A)) of subunit 2 and heme A of subunit 1 to the active site in subunit 1, a binuclear center (BNC) formed by heme A3 and copper B (CU(B)). The BNC reduces molecular oxygen to 2 water molecules using 4 electrons from cytochrome c in the IMS and 4 protons from the mitochondrial matrix.</text>
</comment>
<feature type="transmembrane region" description="Helical" evidence="16">
    <location>
        <begin position="258"/>
        <end position="277"/>
    </location>
</feature>
<dbReference type="FunFam" id="1.20.210.10:FF:000001">
    <property type="entry name" value="Cytochrome c oxidase subunit 1"/>
    <property type="match status" value="1"/>
</dbReference>
<feature type="transmembrane region" description="Helical" evidence="16">
    <location>
        <begin position="353"/>
        <end position="373"/>
    </location>
</feature>
<dbReference type="GeneID" id="36937418"/>
<evidence type="ECO:0000256" key="2">
    <source>
        <dbReference type="ARBA" id="ARBA00004141"/>
    </source>
</evidence>
<keyword evidence="14 15" id="KW-0472">Membrane</keyword>
<dbReference type="Gene3D" id="1.20.210.10">
    <property type="entry name" value="Cytochrome c oxidase-like, subunit I domain"/>
    <property type="match status" value="1"/>
</dbReference>
<evidence type="ECO:0000256" key="1">
    <source>
        <dbReference type="ARBA" id="ARBA00001971"/>
    </source>
</evidence>
<keyword evidence="10 15" id="KW-0249">Electron transport</keyword>
<comment type="similarity">
    <text evidence="15">Belongs to the heme-copper respiratory oxidase family.</text>
</comment>
<feature type="transmembrane region" description="Helical" evidence="16">
    <location>
        <begin position="198"/>
        <end position="225"/>
    </location>
</feature>
<feature type="transmembrane region" description="Helical" evidence="16">
    <location>
        <begin position="317"/>
        <end position="341"/>
    </location>
</feature>
<accession>A0A3G1PWD3</accession>
<feature type="transmembrane region" description="Helical" evidence="16">
    <location>
        <begin position="385"/>
        <end position="408"/>
    </location>
</feature>
<feature type="transmembrane region" description="Helical" evidence="16">
    <location>
        <begin position="470"/>
        <end position="493"/>
    </location>
</feature>
<protein>
    <recommendedName>
        <fullName evidence="15">Cytochrome c oxidase subunit 1</fullName>
        <ecNumber evidence="15">7.1.1.9</ecNumber>
    </recommendedName>
</protein>
<dbReference type="RefSeq" id="YP_009485484.1">
    <property type="nucleotide sequence ID" value="NC_037728.1"/>
</dbReference>
<proteinExistence type="inferred from homology"/>
<evidence type="ECO:0000256" key="5">
    <source>
        <dbReference type="ARBA" id="ARBA00022617"/>
    </source>
</evidence>
<evidence type="ECO:0000256" key="11">
    <source>
        <dbReference type="ARBA" id="ARBA00022989"/>
    </source>
</evidence>
<evidence type="ECO:0000256" key="16">
    <source>
        <dbReference type="SAM" id="Phobius"/>
    </source>
</evidence>
<comment type="catalytic activity">
    <reaction evidence="15">
        <text>4 Fe(II)-[cytochrome c] + O2 + 8 H(+)(in) = 4 Fe(III)-[cytochrome c] + 2 H2O + 4 H(+)(out)</text>
        <dbReference type="Rhea" id="RHEA:11436"/>
        <dbReference type="Rhea" id="RHEA-COMP:10350"/>
        <dbReference type="Rhea" id="RHEA-COMP:14399"/>
        <dbReference type="ChEBI" id="CHEBI:15377"/>
        <dbReference type="ChEBI" id="CHEBI:15378"/>
        <dbReference type="ChEBI" id="CHEBI:15379"/>
        <dbReference type="ChEBI" id="CHEBI:29033"/>
        <dbReference type="ChEBI" id="CHEBI:29034"/>
        <dbReference type="EC" id="7.1.1.9"/>
    </reaction>
</comment>
<keyword evidence="13 15" id="KW-0186">Copper</keyword>
<keyword evidence="5 15" id="KW-0349">Heme</keyword>
<dbReference type="SUPFAM" id="SSF81442">
    <property type="entry name" value="Cytochrome c oxidase subunit I-like"/>
    <property type="match status" value="1"/>
</dbReference>
<evidence type="ECO:0000256" key="3">
    <source>
        <dbReference type="ARBA" id="ARBA00004673"/>
    </source>
</evidence>
<dbReference type="CDD" id="cd01663">
    <property type="entry name" value="Cyt_c_Oxidase_I"/>
    <property type="match status" value="1"/>
</dbReference>
<gene>
    <name evidence="18" type="primary">cox1</name>
</gene>
<name>A0A3G1PWD3_9STRA</name>
<evidence type="ECO:0000256" key="9">
    <source>
        <dbReference type="ARBA" id="ARBA00022967"/>
    </source>
</evidence>
<keyword evidence="8 15" id="KW-0479">Metal-binding</keyword>
<keyword evidence="15" id="KW-0999">Mitochondrion inner membrane</keyword>
<evidence type="ECO:0000256" key="7">
    <source>
        <dbReference type="ARBA" id="ARBA00022692"/>
    </source>
</evidence>
<keyword evidence="12 15" id="KW-0408">Iron</keyword>
<dbReference type="InterPro" id="IPR023616">
    <property type="entry name" value="Cyt_c_oxase-like_su1_dom"/>
</dbReference>
<evidence type="ECO:0000256" key="15">
    <source>
        <dbReference type="RuleBase" id="RU000369"/>
    </source>
</evidence>
<reference evidence="18" key="1">
    <citation type="journal article" date="2018" name="Mitochondrial DNA A DNA Mapp Seq Anal">
        <title>Comparative analysis of the mitochondrial genomes of six newly sequenced diatoms reveals group II introns in the barcoding region of cox1.</title>
        <authorList>
            <person name="Pogoda C.S."/>
            <person name="Keepers K.G."/>
            <person name="Hamsher S.E."/>
            <person name="Stepanek J.G."/>
            <person name="Kane N.C."/>
            <person name="Kociolek J.P."/>
        </authorList>
    </citation>
    <scope>NUCLEOTIDE SEQUENCE</scope>
</reference>
<sequence length="499" mass="55516">MVLKKFNMLINFYTWSCRWLFSTNHKDIGTLYLIFGAFSGMAGTALSLLIRVTLESPANDFFNNNFQLYNVIVTGHAFIMIFFMVMPTLIGGFGNWFVPIMIGAPDMAFPRMNNVSFWLLPPSLLLLISSVLAEAGVGTGWTVYPPLASGTSHSGSSVDLAIFSLHLAGAASILGAINFICTILNMRTKGLYMHKLPLFVWSILITAVLLLLSLPVLAGAITMLLTDRNFNTTFFDPAGGGDPVLYQHLFWFFGHPEVYILILPGFGIISHIVVSAAKKPIFGYLGMVYAMFSIGVLGFIVWAHHMYTVGLDIDTRAYFTAATMIIAVPTSIKIFSWLATLWGGSIDMKTPTLFALGFIFLFTVGGVTGVVLANSGLDITLHDTYYVVAHFHYVLSMGAVFSMLGGLYYWFEKIFNVQYSELLGKLHFWFFFIGVNLTFFPMHFLGVAGMPRRIPDYPDAFTIFNKIASYGSYISVFSSLFFVLVMLDAFGFFKNIFKI</sequence>
<feature type="transmembrane region" description="Helical" evidence="16">
    <location>
        <begin position="72"/>
        <end position="98"/>
    </location>
</feature>
<evidence type="ECO:0000256" key="4">
    <source>
        <dbReference type="ARBA" id="ARBA00022448"/>
    </source>
</evidence>
<dbReference type="PANTHER" id="PTHR10422">
    <property type="entry name" value="CYTOCHROME C OXIDASE SUBUNIT 1"/>
    <property type="match status" value="1"/>
</dbReference>
<keyword evidence="4 15" id="KW-0813">Transport</keyword>
<dbReference type="UniPathway" id="UPA00705"/>
<dbReference type="EC" id="7.1.1.9" evidence="15"/>
<evidence type="ECO:0000256" key="14">
    <source>
        <dbReference type="ARBA" id="ARBA00023136"/>
    </source>
</evidence>
<comment type="cofactor">
    <cofactor evidence="1">
        <name>heme</name>
        <dbReference type="ChEBI" id="CHEBI:30413"/>
    </cofactor>
</comment>
<evidence type="ECO:0000256" key="8">
    <source>
        <dbReference type="ARBA" id="ARBA00022723"/>
    </source>
</evidence>
<dbReference type="PROSITE" id="PS00077">
    <property type="entry name" value="COX1_CUB"/>
    <property type="match status" value="1"/>
</dbReference>
<dbReference type="InterPro" id="IPR000883">
    <property type="entry name" value="Cyt_C_Oxase_1"/>
</dbReference>